<keyword evidence="5" id="KW-0827">Tyrosine biosynthesis</keyword>
<dbReference type="InterPro" id="IPR050812">
    <property type="entry name" value="Preph/Arog_dehydrog"/>
</dbReference>
<evidence type="ECO:0000256" key="4">
    <source>
        <dbReference type="ARBA" id="ARBA00016891"/>
    </source>
</evidence>
<evidence type="ECO:0000256" key="8">
    <source>
        <dbReference type="ARBA" id="ARBA00023141"/>
    </source>
</evidence>
<dbReference type="GO" id="GO:0070403">
    <property type="term" value="F:NAD+ binding"/>
    <property type="evidence" value="ECO:0007669"/>
    <property type="project" value="InterPro"/>
</dbReference>
<dbReference type="GO" id="GO:0006571">
    <property type="term" value="P:tyrosine biosynthetic process"/>
    <property type="evidence" value="ECO:0007669"/>
    <property type="project" value="UniProtKB-UniPathway"/>
</dbReference>
<evidence type="ECO:0000256" key="1">
    <source>
        <dbReference type="ARBA" id="ARBA00005067"/>
    </source>
</evidence>
<dbReference type="EMBL" id="CP019609">
    <property type="protein sequence ID" value="AQP52791.1"/>
    <property type="molecule type" value="Genomic_DNA"/>
</dbReference>
<dbReference type="InterPro" id="IPR002912">
    <property type="entry name" value="ACT_dom"/>
</dbReference>
<dbReference type="InterPro" id="IPR008927">
    <property type="entry name" value="6-PGluconate_DH-like_C_sf"/>
</dbReference>
<dbReference type="FunFam" id="3.40.50.720:FF:000208">
    <property type="entry name" value="Prephenate dehydrogenase"/>
    <property type="match status" value="1"/>
</dbReference>
<evidence type="ECO:0000256" key="2">
    <source>
        <dbReference type="ARBA" id="ARBA00007964"/>
    </source>
</evidence>
<protein>
    <recommendedName>
        <fullName evidence="4">Prephenate dehydrogenase</fullName>
        <ecNumber evidence="3">1.3.1.12</ecNumber>
    </recommendedName>
</protein>
<dbReference type="Gene3D" id="1.10.3660.10">
    <property type="entry name" value="6-phosphogluconate dehydrogenase C-terminal like domain"/>
    <property type="match status" value="1"/>
</dbReference>
<dbReference type="UniPathway" id="UPA00122">
    <property type="reaction ID" value="UER00961"/>
</dbReference>
<dbReference type="InterPro" id="IPR046825">
    <property type="entry name" value="PDH_C"/>
</dbReference>
<dbReference type="Pfam" id="PF20463">
    <property type="entry name" value="PDH_C"/>
    <property type="match status" value="1"/>
</dbReference>
<dbReference type="PROSITE" id="PS51176">
    <property type="entry name" value="PDH_ADH"/>
    <property type="match status" value="1"/>
</dbReference>
<reference evidence="10 11" key="1">
    <citation type="journal article" date="2010" name="Int. J. Syst. Evol. Microbiol.">
        <title>Vagococcus penaei sp. nov., isolated from spoilage microbiota of cooked shrimp (Penaeus vannamei).</title>
        <authorList>
            <person name="Jaffres E."/>
            <person name="Prevost H."/>
            <person name="Rossero A."/>
            <person name="Joffraud J.J."/>
            <person name="Dousset X."/>
        </authorList>
    </citation>
    <scope>NUCLEOTIDE SEQUENCE [LARGE SCALE GENOMIC DNA]</scope>
    <source>
        <strain evidence="10 11">CD276</strain>
    </source>
</reference>
<evidence type="ECO:0000313" key="10">
    <source>
        <dbReference type="EMBL" id="AQP52791.1"/>
    </source>
</evidence>
<dbReference type="SUPFAM" id="SSF55021">
    <property type="entry name" value="ACT-like"/>
    <property type="match status" value="1"/>
</dbReference>
<dbReference type="KEGG" id="vpi:BW732_00195"/>
<keyword evidence="8" id="KW-0028">Amino-acid biosynthesis</keyword>
<dbReference type="InterPro" id="IPR046826">
    <property type="entry name" value="PDH_N"/>
</dbReference>
<dbReference type="STRING" id="633807.BW732_00195"/>
<dbReference type="SUPFAM" id="SSF51735">
    <property type="entry name" value="NAD(P)-binding Rossmann-fold domains"/>
    <property type="match status" value="1"/>
</dbReference>
<dbReference type="Gene3D" id="3.40.50.720">
    <property type="entry name" value="NAD(P)-binding Rossmann-like Domain"/>
    <property type="match status" value="1"/>
</dbReference>
<evidence type="ECO:0000256" key="9">
    <source>
        <dbReference type="ARBA" id="ARBA00049260"/>
    </source>
</evidence>
<evidence type="ECO:0000313" key="11">
    <source>
        <dbReference type="Proteomes" id="UP000188246"/>
    </source>
</evidence>
<comment type="catalytic activity">
    <reaction evidence="9">
        <text>prephenate + NAD(+) = 3-(4-hydroxyphenyl)pyruvate + CO2 + NADH</text>
        <dbReference type="Rhea" id="RHEA:13869"/>
        <dbReference type="ChEBI" id="CHEBI:16526"/>
        <dbReference type="ChEBI" id="CHEBI:29934"/>
        <dbReference type="ChEBI" id="CHEBI:36242"/>
        <dbReference type="ChEBI" id="CHEBI:57540"/>
        <dbReference type="ChEBI" id="CHEBI:57945"/>
        <dbReference type="EC" id="1.3.1.12"/>
    </reaction>
</comment>
<sequence length="375" mass="41671">MIAIHSIQQITVLGVGLIGSSLCLCLKAAYPNIKIVGWTNSKDELDYAHAEKIIDIVEMDLASAVRQADIVFLCTPVGVTLSLISELATLPLKKGVIVTDVSSTKRQVCHEAKEHLIARGVHFIGGHPMAGSHKSGVRAADQRLFENAYYILTPFEKQSSLCDFMKLLLKGTRAKFVELTPESHDEIVGTLSHLPHIIASGIVMEAKELMQTYPNARNLAAGGFRDITRIASADPQMWTDILLSNQDILSKQLKLWEIRMSDIRHAINQHDVAFIKQFFLEGKLFRDGLPIHQPGAIPNFYDLYINVPDDSGVIAEITNILARQQLSLVNIKILETRDDFFGILQLTFKHEDDLNTAQTIIQASTNYLCFKLGGN</sequence>
<keyword evidence="7" id="KW-0520">NAD</keyword>
<evidence type="ECO:0000256" key="7">
    <source>
        <dbReference type="ARBA" id="ARBA00023027"/>
    </source>
</evidence>
<dbReference type="AlphaFoldDB" id="A0A1Q2D378"/>
<organism evidence="10 11">
    <name type="scientific">Vagococcus penaei</name>
    <dbReference type="NCBI Taxonomy" id="633807"/>
    <lineage>
        <taxon>Bacteria</taxon>
        <taxon>Bacillati</taxon>
        <taxon>Bacillota</taxon>
        <taxon>Bacilli</taxon>
        <taxon>Lactobacillales</taxon>
        <taxon>Enterococcaceae</taxon>
        <taxon>Vagococcus</taxon>
    </lineage>
</organism>
<dbReference type="OrthoDB" id="9802008at2"/>
<evidence type="ECO:0000256" key="5">
    <source>
        <dbReference type="ARBA" id="ARBA00022498"/>
    </source>
</evidence>
<name>A0A1Q2D378_9ENTE</name>
<dbReference type="PANTHER" id="PTHR21363">
    <property type="entry name" value="PREPHENATE DEHYDROGENASE"/>
    <property type="match status" value="1"/>
</dbReference>
<dbReference type="InterPro" id="IPR045865">
    <property type="entry name" value="ACT-like_dom_sf"/>
</dbReference>
<evidence type="ECO:0000256" key="3">
    <source>
        <dbReference type="ARBA" id="ARBA00012068"/>
    </source>
</evidence>
<gene>
    <name evidence="10" type="ORF">BW732_00195</name>
</gene>
<keyword evidence="11" id="KW-1185">Reference proteome</keyword>
<keyword evidence="6" id="KW-0560">Oxidoreductase</keyword>
<keyword evidence="8" id="KW-0057">Aromatic amino acid biosynthesis</keyword>
<dbReference type="GO" id="GO:0008977">
    <property type="term" value="F:prephenate dehydrogenase (NAD+) activity"/>
    <property type="evidence" value="ECO:0007669"/>
    <property type="project" value="UniProtKB-EC"/>
</dbReference>
<dbReference type="GO" id="GO:0004665">
    <property type="term" value="F:prephenate dehydrogenase (NADP+) activity"/>
    <property type="evidence" value="ECO:0007669"/>
    <property type="project" value="InterPro"/>
</dbReference>
<dbReference type="Pfam" id="PF02153">
    <property type="entry name" value="PDH_N"/>
    <property type="match status" value="1"/>
</dbReference>
<dbReference type="PANTHER" id="PTHR21363:SF0">
    <property type="entry name" value="PREPHENATE DEHYDROGENASE [NADP(+)]"/>
    <property type="match status" value="1"/>
</dbReference>
<dbReference type="EC" id="1.3.1.12" evidence="3"/>
<dbReference type="PROSITE" id="PS51671">
    <property type="entry name" value="ACT"/>
    <property type="match status" value="1"/>
</dbReference>
<dbReference type="InterPro" id="IPR003099">
    <property type="entry name" value="Prephen_DH"/>
</dbReference>
<proteinExistence type="inferred from homology"/>
<accession>A0A1Q2D378</accession>
<dbReference type="RefSeq" id="WP_077274895.1">
    <property type="nucleotide sequence ID" value="NZ_CP019609.1"/>
</dbReference>
<comment type="pathway">
    <text evidence="1">Amino-acid biosynthesis; L-tyrosine biosynthesis; (4-hydroxyphenyl)pyruvate from prephenate (NAD(+) route): step 1/1.</text>
</comment>
<dbReference type="Proteomes" id="UP000188246">
    <property type="component" value="Chromosome"/>
</dbReference>
<dbReference type="NCBIfam" id="NF005107">
    <property type="entry name" value="PRK06545.1-5"/>
    <property type="match status" value="1"/>
</dbReference>
<comment type="similarity">
    <text evidence="2">Belongs to the prephenate/arogenate dehydrogenase family.</text>
</comment>
<evidence type="ECO:0000256" key="6">
    <source>
        <dbReference type="ARBA" id="ARBA00023002"/>
    </source>
</evidence>
<dbReference type="SUPFAM" id="SSF48179">
    <property type="entry name" value="6-phosphogluconate dehydrogenase C-terminal domain-like"/>
    <property type="match status" value="1"/>
</dbReference>
<dbReference type="InterPro" id="IPR036291">
    <property type="entry name" value="NAD(P)-bd_dom_sf"/>
</dbReference>